<name>A0A951Q9R9_9CYAN</name>
<dbReference type="InterPro" id="IPR027417">
    <property type="entry name" value="P-loop_NTPase"/>
</dbReference>
<dbReference type="GO" id="GO:0005886">
    <property type="term" value="C:plasma membrane"/>
    <property type="evidence" value="ECO:0007669"/>
    <property type="project" value="TreeGrafter"/>
</dbReference>
<keyword evidence="4" id="KW-0472">Membrane</keyword>
<keyword evidence="3" id="KW-0175">Coiled coil</keyword>
<dbReference type="GO" id="GO:0005524">
    <property type="term" value="F:ATP binding"/>
    <property type="evidence" value="ECO:0007669"/>
    <property type="project" value="UniProtKB-KW"/>
</dbReference>
<evidence type="ECO:0000313" key="5">
    <source>
        <dbReference type="EMBL" id="MBW4658832.1"/>
    </source>
</evidence>
<keyword evidence="4" id="KW-0812">Transmembrane</keyword>
<keyword evidence="1" id="KW-0547">Nucleotide-binding</keyword>
<dbReference type="AlphaFoldDB" id="A0A951Q9R9"/>
<evidence type="ECO:0000256" key="4">
    <source>
        <dbReference type="SAM" id="Phobius"/>
    </source>
</evidence>
<protein>
    <submittedName>
        <fullName evidence="5">Polysaccharide biosynthesis tyrosine autokinase</fullName>
    </submittedName>
</protein>
<dbReference type="EMBL" id="JAHHHD010000007">
    <property type="protein sequence ID" value="MBW4658832.1"/>
    <property type="molecule type" value="Genomic_DNA"/>
</dbReference>
<dbReference type="PANTHER" id="PTHR32309">
    <property type="entry name" value="TYROSINE-PROTEIN KINASE"/>
    <property type="match status" value="1"/>
</dbReference>
<dbReference type="CDD" id="cd05387">
    <property type="entry name" value="BY-kinase"/>
    <property type="match status" value="1"/>
</dbReference>
<dbReference type="SUPFAM" id="SSF52540">
    <property type="entry name" value="P-loop containing nucleoside triphosphate hydrolases"/>
    <property type="match status" value="1"/>
</dbReference>
<dbReference type="PANTHER" id="PTHR32309:SF13">
    <property type="entry name" value="FERRIC ENTEROBACTIN TRANSPORT PROTEIN FEPE"/>
    <property type="match status" value="1"/>
</dbReference>
<dbReference type="InterPro" id="IPR005702">
    <property type="entry name" value="Wzc-like_C"/>
</dbReference>
<evidence type="ECO:0000256" key="1">
    <source>
        <dbReference type="ARBA" id="ARBA00022741"/>
    </source>
</evidence>
<keyword evidence="2" id="KW-0067">ATP-binding</keyword>
<dbReference type="Proteomes" id="UP000757435">
    <property type="component" value="Unassembled WGS sequence"/>
</dbReference>
<organism evidence="5 6">
    <name type="scientific">Drouetiella hepatica Uher 2000/2452</name>
    <dbReference type="NCBI Taxonomy" id="904376"/>
    <lineage>
        <taxon>Bacteria</taxon>
        <taxon>Bacillati</taxon>
        <taxon>Cyanobacteriota</taxon>
        <taxon>Cyanophyceae</taxon>
        <taxon>Oculatellales</taxon>
        <taxon>Oculatellaceae</taxon>
        <taxon>Drouetiella</taxon>
    </lineage>
</organism>
<evidence type="ECO:0000256" key="3">
    <source>
        <dbReference type="SAM" id="Coils"/>
    </source>
</evidence>
<sequence>MTESEPGYGQLFAVLLRRRLWMLGALGAAVGIAFVMTKLQQPTYVSSLQLLVEPIYQGKQGQGQEQNLDDQFADSNVQIDSGTQISLMTSSGLLRKAMVSLNREYPEIDPEDSDSLAAFKSSLSVTQVTFTGVKEKGATKIFQVTYTDNDPVKTKSVLETMQKVYQDYNLEQQKNRLAKGLAFIDQQLPQIENKVKQFEDSLEQFRTDQELIDPQVQAQAQAEALNRIQDELRTNSAQIEELQDRFTSLQAQVGLAPEEAVIAARLNQSLRYQTLLNEIQKTELELVQQRLLFNDNTAEVQVLLDKRQEQVGLLQDEVSQVVGDSGDGTAIQLGQLDLTLINNLVDAEVNLRALEARDSSLVNSEQQLRAELQRFPELLAEYGRLQPEIELNRDTLKQLLAARQELGLAIAQGGFDWQVVEEPQLGLKTGPSLARNLLLGAVVGLMLGGVAAFLREASDDVIHDAEDLRRQSGLPLLGMLPQFSIKAEARLPIALPFSRTEKSTLPSDQVVYWAPFREACDLLYKNIQLLDSSRSLKSLVVTSVLPGEGKSTLALGLAISAARLHQRVLLIDANLRSPHLHELLNLSNEQGLSTLLASHASIPKHIGSQGAETSSNVSVLTAGSAPDDPVMLLSSQRMRDAIAVFEQSYDLVIIDAPSVSGKVDPILLGSCCDGILLVERVDQVTRSRMSQAIAMLSKLNIIGVVANGLEDFSNSHSSQSLPFQTALSQGSSNH</sequence>
<keyword evidence="4" id="KW-1133">Transmembrane helix</keyword>
<dbReference type="GO" id="GO:0004713">
    <property type="term" value="F:protein tyrosine kinase activity"/>
    <property type="evidence" value="ECO:0007669"/>
    <property type="project" value="TreeGrafter"/>
</dbReference>
<reference evidence="5" key="2">
    <citation type="journal article" date="2022" name="Microbiol. Resour. Announc.">
        <title>Metagenome Sequencing to Explore Phylogenomics of Terrestrial Cyanobacteria.</title>
        <authorList>
            <person name="Ward R.D."/>
            <person name="Stajich J.E."/>
            <person name="Johansen J.R."/>
            <person name="Huntemann M."/>
            <person name="Clum A."/>
            <person name="Foster B."/>
            <person name="Foster B."/>
            <person name="Roux S."/>
            <person name="Palaniappan K."/>
            <person name="Varghese N."/>
            <person name="Mukherjee S."/>
            <person name="Reddy T.B.K."/>
            <person name="Daum C."/>
            <person name="Copeland A."/>
            <person name="Chen I.A."/>
            <person name="Ivanova N.N."/>
            <person name="Kyrpides N.C."/>
            <person name="Shapiro N."/>
            <person name="Eloe-Fadrosh E.A."/>
            <person name="Pietrasiak N."/>
        </authorList>
    </citation>
    <scope>NUCLEOTIDE SEQUENCE</scope>
    <source>
        <strain evidence="5">UHER 2000/2452</strain>
    </source>
</reference>
<accession>A0A951Q9R9</accession>
<dbReference type="NCBIfam" id="TIGR01007">
    <property type="entry name" value="eps_fam"/>
    <property type="match status" value="1"/>
</dbReference>
<dbReference type="InterPro" id="IPR050445">
    <property type="entry name" value="Bact_polysacc_biosynth/exp"/>
</dbReference>
<dbReference type="Pfam" id="PF10609">
    <property type="entry name" value="ParA"/>
    <property type="match status" value="1"/>
</dbReference>
<comment type="caution">
    <text evidence="5">The sequence shown here is derived from an EMBL/GenBank/DDBJ whole genome shotgun (WGS) entry which is preliminary data.</text>
</comment>
<evidence type="ECO:0000313" key="6">
    <source>
        <dbReference type="Proteomes" id="UP000757435"/>
    </source>
</evidence>
<reference evidence="5" key="1">
    <citation type="submission" date="2021-05" db="EMBL/GenBank/DDBJ databases">
        <authorList>
            <person name="Pietrasiak N."/>
            <person name="Ward R."/>
            <person name="Stajich J.E."/>
            <person name="Kurbessoian T."/>
        </authorList>
    </citation>
    <scope>NUCLEOTIDE SEQUENCE</scope>
    <source>
        <strain evidence="5">UHER 2000/2452</strain>
    </source>
</reference>
<proteinExistence type="predicted"/>
<evidence type="ECO:0000256" key="2">
    <source>
        <dbReference type="ARBA" id="ARBA00022840"/>
    </source>
</evidence>
<dbReference type="Gene3D" id="3.40.50.300">
    <property type="entry name" value="P-loop containing nucleotide triphosphate hydrolases"/>
    <property type="match status" value="1"/>
</dbReference>
<gene>
    <name evidence="5" type="ORF">KME15_09160</name>
</gene>
<feature type="coiled-coil region" evidence="3">
    <location>
        <begin position="188"/>
        <end position="292"/>
    </location>
</feature>
<dbReference type="InterPro" id="IPR033756">
    <property type="entry name" value="YlxH/NBP35"/>
</dbReference>
<feature type="transmembrane region" description="Helical" evidence="4">
    <location>
        <begin position="20"/>
        <end position="39"/>
    </location>
</feature>